<dbReference type="EMBL" id="AZGE01000001">
    <property type="protein sequence ID" value="KRM17004.1"/>
    <property type="molecule type" value="Genomic_DNA"/>
</dbReference>
<keyword evidence="2" id="KW-0449">Lipoprotein</keyword>
<dbReference type="PATRIC" id="fig|1423779.3.peg.168"/>
<dbReference type="SUPFAM" id="SSF53474">
    <property type="entry name" value="alpha/beta-Hydrolases"/>
    <property type="match status" value="1"/>
</dbReference>
<gene>
    <name evidence="2" type="ORF">FC49_GL000165</name>
</gene>
<dbReference type="Proteomes" id="UP000050973">
    <property type="component" value="Unassembled WGS sequence"/>
</dbReference>
<dbReference type="PROSITE" id="PS51257">
    <property type="entry name" value="PROKAR_LIPOPROTEIN"/>
    <property type="match status" value="1"/>
</dbReference>
<evidence type="ECO:0000313" key="3">
    <source>
        <dbReference type="Proteomes" id="UP000050973"/>
    </source>
</evidence>
<dbReference type="Pfam" id="PF06028">
    <property type="entry name" value="DUF915"/>
    <property type="match status" value="1"/>
</dbReference>
<accession>A0A0R1WRJ7</accession>
<sequence>MVTIKKFLKGLGLVIASVFVIGGCVQLYLLRGTPGRPLREADLRADTEYSTTPTLLIPGWGGSTVTYDKMINYYQSHHLAQKVLTIWVSPWGSIRVSGHLSKTQKNPLIQVLYDWNYNQTFHLQVKQLTAVLTYLQSHYDLHQVNVIAHSYGGTEFMHAYLNSPTLQSKLKLHKLIFLGVPVEESLSARLDYHYHLIHHSHDQNFLRLRQQMRTWQPDYPIMIYNIMGTKPGSTRTDGAVPLIQAEMLRSLVKGHPTISYQQKIYPNTTHSQLHARKTIFRYVAHQLWGKDDSE</sequence>
<keyword evidence="1" id="KW-0812">Transmembrane</keyword>
<protein>
    <submittedName>
        <fullName evidence="2">Lipoprotein</fullName>
    </submittedName>
</protein>
<dbReference type="RefSeq" id="WP_056983785.1">
    <property type="nucleotide sequence ID" value="NZ_AZGE01000001.1"/>
</dbReference>
<dbReference type="InterPro" id="IPR010315">
    <property type="entry name" value="DUF915_hydro-like"/>
</dbReference>
<keyword evidence="1" id="KW-1133">Transmembrane helix</keyword>
<dbReference type="Gene3D" id="3.40.50.1820">
    <property type="entry name" value="alpha/beta hydrolase"/>
    <property type="match status" value="1"/>
</dbReference>
<proteinExistence type="predicted"/>
<dbReference type="InterPro" id="IPR029058">
    <property type="entry name" value="AB_hydrolase_fold"/>
</dbReference>
<dbReference type="AlphaFoldDB" id="A0A0R1WRJ7"/>
<organism evidence="2 3">
    <name type="scientific">Limosilactobacillus oris DSM 4864</name>
    <dbReference type="NCBI Taxonomy" id="1423779"/>
    <lineage>
        <taxon>Bacteria</taxon>
        <taxon>Bacillati</taxon>
        <taxon>Bacillota</taxon>
        <taxon>Bacilli</taxon>
        <taxon>Lactobacillales</taxon>
        <taxon>Lactobacillaceae</taxon>
        <taxon>Limosilactobacillus</taxon>
    </lineage>
</organism>
<reference evidence="2 3" key="1">
    <citation type="journal article" date="2015" name="Genome Announc.">
        <title>Expanding the biotechnology potential of lactobacilli through comparative genomics of 213 strains and associated genera.</title>
        <authorList>
            <person name="Sun Z."/>
            <person name="Harris H.M."/>
            <person name="McCann A."/>
            <person name="Guo C."/>
            <person name="Argimon S."/>
            <person name="Zhang W."/>
            <person name="Yang X."/>
            <person name="Jeffery I.B."/>
            <person name="Cooney J.C."/>
            <person name="Kagawa T.F."/>
            <person name="Liu W."/>
            <person name="Song Y."/>
            <person name="Salvetti E."/>
            <person name="Wrobel A."/>
            <person name="Rasinkangas P."/>
            <person name="Parkhill J."/>
            <person name="Rea M.C."/>
            <person name="O'Sullivan O."/>
            <person name="Ritari J."/>
            <person name="Douillard F.P."/>
            <person name="Paul Ross R."/>
            <person name="Yang R."/>
            <person name="Briner A.E."/>
            <person name="Felis G.E."/>
            <person name="de Vos W.M."/>
            <person name="Barrangou R."/>
            <person name="Klaenhammer T.R."/>
            <person name="Caufield P.W."/>
            <person name="Cui Y."/>
            <person name="Zhang H."/>
            <person name="O'Toole P.W."/>
        </authorList>
    </citation>
    <scope>NUCLEOTIDE SEQUENCE [LARGE SCALE GENOMIC DNA]</scope>
    <source>
        <strain evidence="2 3">DSM 4864</strain>
    </source>
</reference>
<name>A0A0R1WRJ7_9LACO</name>
<evidence type="ECO:0000313" key="2">
    <source>
        <dbReference type="EMBL" id="KRM17004.1"/>
    </source>
</evidence>
<keyword evidence="1" id="KW-0472">Membrane</keyword>
<evidence type="ECO:0000256" key="1">
    <source>
        <dbReference type="SAM" id="Phobius"/>
    </source>
</evidence>
<feature type="transmembrane region" description="Helical" evidence="1">
    <location>
        <begin position="7"/>
        <end position="29"/>
    </location>
</feature>
<comment type="caution">
    <text evidence="2">The sequence shown here is derived from an EMBL/GenBank/DDBJ whole genome shotgun (WGS) entry which is preliminary data.</text>
</comment>